<feature type="repeat" description="WD" evidence="10">
    <location>
        <begin position="680"/>
        <end position="712"/>
    </location>
</feature>
<comment type="function">
    <text evidence="8">Regulatory component of the Usp12-46 deubiquitylase complex. activates deubiquitination by increasing the catalytic turnover without increasing the affinity of deubiquitinating enzymes for the substrate. The complex deubiquitylates the wg/wingless-signaling receptor arr/arrow, which stabilizes the receptor and increases its concentration at the cell surface; this enhances the sensitivity of cells to wg/wingless-signal stimulation. This increases the amplitude and spatial range of the signaling response to the wg/wingless morphogen gradient, facilitating the precise concentration-dependent regulation of its target genes. Together with Wdr20 and Usp12-46 required for wg/wingless-mediated signaling in the wing imaginal disc and for wg/wingless-dependent regulation of intestinal stem cell proliferation.</text>
</comment>
<accession>A0A1B0CJE1</accession>
<dbReference type="PROSITE" id="PS50294">
    <property type="entry name" value="WD_REPEATS_REGION"/>
    <property type="match status" value="5"/>
</dbReference>
<dbReference type="GO" id="GO:0000166">
    <property type="term" value="F:nucleotide binding"/>
    <property type="evidence" value="ECO:0007669"/>
    <property type="project" value="UniProtKB-KW"/>
</dbReference>
<organism evidence="13 14">
    <name type="scientific">Lutzomyia longipalpis</name>
    <name type="common">Sand fly</name>
    <dbReference type="NCBI Taxonomy" id="7200"/>
    <lineage>
        <taxon>Eukaryota</taxon>
        <taxon>Metazoa</taxon>
        <taxon>Ecdysozoa</taxon>
        <taxon>Arthropoda</taxon>
        <taxon>Hexapoda</taxon>
        <taxon>Insecta</taxon>
        <taxon>Pterygota</taxon>
        <taxon>Neoptera</taxon>
        <taxon>Endopterygota</taxon>
        <taxon>Diptera</taxon>
        <taxon>Nematocera</taxon>
        <taxon>Psychodoidea</taxon>
        <taxon>Psychodidae</taxon>
        <taxon>Lutzomyia</taxon>
        <taxon>Lutzomyia</taxon>
    </lineage>
</organism>
<evidence type="ECO:0000256" key="8">
    <source>
        <dbReference type="ARBA" id="ARBA00049607"/>
    </source>
</evidence>
<dbReference type="PRINTS" id="PR01607">
    <property type="entry name" value="APYRASEFAMLY"/>
</dbReference>
<dbReference type="SUPFAM" id="SSF56300">
    <property type="entry name" value="Metallo-dependent phosphatases"/>
    <property type="match status" value="2"/>
</dbReference>
<dbReference type="CDD" id="cd07406">
    <property type="entry name" value="MPP_CG11883_N"/>
    <property type="match status" value="1"/>
</dbReference>
<dbReference type="InterPro" id="IPR019775">
    <property type="entry name" value="WD40_repeat_CS"/>
</dbReference>
<keyword evidence="7" id="KW-0833">Ubl conjugation pathway</keyword>
<evidence type="ECO:0000256" key="10">
    <source>
        <dbReference type="PROSITE-ProRule" id="PRU00221"/>
    </source>
</evidence>
<feature type="repeat" description="WD" evidence="10">
    <location>
        <begin position="819"/>
        <end position="860"/>
    </location>
</feature>
<dbReference type="InterPro" id="IPR029052">
    <property type="entry name" value="Metallo-depent_PP-like"/>
</dbReference>
<feature type="domain" description="5'-Nucleotidase C-terminal" evidence="11">
    <location>
        <begin position="383"/>
        <end position="540"/>
    </location>
</feature>
<dbReference type="InterPro" id="IPR036907">
    <property type="entry name" value="5'-Nucleotdase_C_sf"/>
</dbReference>
<feature type="repeat" description="WD" evidence="10">
    <location>
        <begin position="726"/>
        <end position="767"/>
    </location>
</feature>
<dbReference type="Pfam" id="PF00400">
    <property type="entry name" value="WD40"/>
    <property type="match status" value="6"/>
</dbReference>
<evidence type="ECO:0000256" key="4">
    <source>
        <dbReference type="ARBA" id="ARBA00022574"/>
    </source>
</evidence>
<dbReference type="SMART" id="SM00320">
    <property type="entry name" value="WD40"/>
    <property type="match status" value="7"/>
</dbReference>
<reference evidence="14" key="1">
    <citation type="submission" date="2012-05" db="EMBL/GenBank/DDBJ databases">
        <title>Whole Genome Assembly of Lutzomyia longipalpis.</title>
        <authorList>
            <person name="Richards S."/>
            <person name="Qu C."/>
            <person name="Dillon R."/>
            <person name="Worley K."/>
            <person name="Scherer S."/>
            <person name="Batterton M."/>
            <person name="Taylor A."/>
            <person name="Hawes A."/>
            <person name="Hernandez B."/>
            <person name="Kovar C."/>
            <person name="Mandapat C."/>
            <person name="Pham C."/>
            <person name="Qu C."/>
            <person name="Jing C."/>
            <person name="Bess C."/>
            <person name="Bandaranaike D."/>
            <person name="Ngo D."/>
            <person name="Ongeri F."/>
            <person name="Arias F."/>
            <person name="Lara F."/>
            <person name="Weissenberger G."/>
            <person name="Kamau G."/>
            <person name="Han H."/>
            <person name="Shen H."/>
            <person name="Dinh H."/>
            <person name="Khalil I."/>
            <person name="Jones J."/>
            <person name="Shafer J."/>
            <person name="Jayaseelan J."/>
            <person name="Quiroz J."/>
            <person name="Blankenburg K."/>
            <person name="Nguyen L."/>
            <person name="Jackson L."/>
            <person name="Francisco L."/>
            <person name="Tang L.-Y."/>
            <person name="Pu L.-L."/>
            <person name="Perales L."/>
            <person name="Lorensuhewa L."/>
            <person name="Munidasa M."/>
            <person name="Coyle M."/>
            <person name="Taylor M."/>
            <person name="Puazo M."/>
            <person name="Firestine M."/>
            <person name="Scheel M."/>
            <person name="Javaid M."/>
            <person name="Wang M."/>
            <person name="Li M."/>
            <person name="Tabassum N."/>
            <person name="Saada N."/>
            <person name="Osuji N."/>
            <person name="Aqrawi P."/>
            <person name="Fu Q."/>
            <person name="Thornton R."/>
            <person name="Raj R."/>
            <person name="Goodspeed R."/>
            <person name="Mata R."/>
            <person name="Najjar R."/>
            <person name="Gubbala S."/>
            <person name="Lee S."/>
            <person name="Denson S."/>
            <person name="Patil S."/>
            <person name="Macmil S."/>
            <person name="Qi S."/>
            <person name="Matskevitch T."/>
            <person name="Palculict T."/>
            <person name="Mathew T."/>
            <person name="Vee V."/>
            <person name="Velamala V."/>
            <person name="Korchina V."/>
            <person name="Cai W."/>
            <person name="Liu W."/>
            <person name="Dai W."/>
            <person name="Zou X."/>
            <person name="Zhu Y."/>
            <person name="Zhang Y."/>
            <person name="Wu Y.-Q."/>
            <person name="Xin Y."/>
            <person name="Nazarath L."/>
            <person name="Kovar C."/>
            <person name="Han Y."/>
            <person name="Muzny D."/>
            <person name="Gibbs R."/>
        </authorList>
    </citation>
    <scope>NUCLEOTIDE SEQUENCE [LARGE SCALE GENOMIC DNA]</scope>
    <source>
        <strain evidence="14">Jacobina</strain>
    </source>
</reference>
<dbReference type="InterPro" id="IPR036322">
    <property type="entry name" value="WD40_repeat_dom_sf"/>
</dbReference>
<dbReference type="Pfam" id="PF11816">
    <property type="entry name" value="DUF3337"/>
    <property type="match status" value="1"/>
</dbReference>
<dbReference type="GO" id="GO:0016787">
    <property type="term" value="F:hydrolase activity"/>
    <property type="evidence" value="ECO:0007669"/>
    <property type="project" value="InterPro"/>
</dbReference>
<evidence type="ECO:0000313" key="13">
    <source>
        <dbReference type="EnsemblMetazoa" id="LLOJ004643-PA"/>
    </source>
</evidence>
<dbReference type="Pfam" id="PF02872">
    <property type="entry name" value="5_nucleotid_C"/>
    <property type="match status" value="1"/>
</dbReference>
<sequence length="1284" mass="143266">MAGFAAQAALRSKWGDLVDSGSASLPEPSEMSQSLKNVVGWLKQASIEVREAGKRAVTTLQNTHPTTVLGRKDGVGMDGQGAPEKDVAVSSVVHCNSHSPHHRETPAASRDVITILHFNDVYNIEPNSASEPIGGAARFAKAIQSFSDLKPLVLFSGDAFSPSMLSTYTQGEQMIPVLNSVNTKCAVFDVLSKWVNRCHFPWLMSNVVDNETGRPLGDGKITHIMRYGEHKIGLVGLVERQWLETLPTIDPKEVTFIDFSKAAHELAAELRKEGCDIVIALTHMRTPNDEELARQCPEIDLILGGHDHVFEVIKVNGTNIVKSGTDFRQFSKIAIENDRDECGRLKMEIERVDVTSSYEEDEELKAELDRYSSTIESKMSEVLGTFSVELDGRFSQIRTAETNLGDWVCDVILSATGADVVLINSGTFRSDQIHPAGPFTMRDLVNVVPMRDPLIVLEMSGKVLLQALENAVSGYPKLEGRFVQVSGLSFVFDPSQPPGRRVEERLVRVADEWLKLDQNYAVCIKNYLYSGCDGFTMFKDCKVLLDEDSCPEIGLAIQNHFKAIDVRMGKGRPSKHRQSLVTLSRRHSTVQMMDSMELDGPTPVRRISLQKSMDSVPKLLRRTSLDDLEQTSCQLAPDIQHRIISAQNSEHVQELLRRRETQEKNTVIKEVSFVIRDAEEKRHRNGVNALQLDPVNGRLYSAGRDAIIRVWNSTQTTSQEPYIQSMEHHNDWVNDIVLCCGGRHLISASCDTTVKVWNAHRGFCMSTLKTHRDYVQALAYAKDREQVASAGLDKAIYLWDVNTLTALTASNNTVTTSSLPGSRDSIYSLAMNQSGTVIVSGSPENTLRVWDPRTCNRLMKLKGHTENVKALVVSPDGKEVVSGSSDGTIKLWNLGEQRCIQTLHVHSEGVWALLTTDTFSHVISGSRDKKVFMTELRNPSNSVLVCEERAPVLSLCYNVDQTGVWTTTWNSDIRCWRLPRPHTDKYSHTNDTGGVITNGGTPPARGTETACIRGGAAIKKYAVLNDKRHILTRDTEQNVALYDVLKVTKVEDLGPVDFEEELNRRNQRIYIPNWFTVDLKTGMPTIVLGQDEHVEAGSEVKVNYGSLLLQALLEAWTPPHSAPASDMDNEIKGNGYFSVPKHTPLIFSEVGGRTVCRLLVRDAAGESESALLHETVPSWVTDVVIERNMPKFIKIPFYLLPHPLMVKQDRMKKWVNRCHFPWLMSNVVDNETGRPLGDGKITHIMRYGEHKIGLVGLVERQWLETLPTIDPKEVTFIDFSKAAH</sequence>
<evidence type="ECO:0000313" key="14">
    <source>
        <dbReference type="Proteomes" id="UP000092461"/>
    </source>
</evidence>
<feature type="repeat" description="WD" evidence="10">
    <location>
        <begin position="861"/>
        <end position="902"/>
    </location>
</feature>
<dbReference type="Gene3D" id="3.90.780.10">
    <property type="entry name" value="5'-Nucleotidase, C-terminal domain"/>
    <property type="match status" value="1"/>
</dbReference>
<dbReference type="VEuPathDB" id="VectorBase:LLONM1_009095"/>
<keyword evidence="14" id="KW-1185">Reference proteome</keyword>
<proteinExistence type="inferred from homology"/>
<evidence type="ECO:0000256" key="1">
    <source>
        <dbReference type="ARBA" id="ARBA00006654"/>
    </source>
</evidence>
<dbReference type="EMBL" id="AJWK01014530">
    <property type="status" value="NOT_ANNOTATED_CDS"/>
    <property type="molecule type" value="Genomic_DNA"/>
</dbReference>
<dbReference type="InterPro" id="IPR008334">
    <property type="entry name" value="5'-Nucleotdase_C"/>
</dbReference>
<dbReference type="EMBL" id="AJWK01014531">
    <property type="status" value="NOT_ANNOTATED_CDS"/>
    <property type="molecule type" value="Genomic_DNA"/>
</dbReference>
<protein>
    <recommendedName>
        <fullName evidence="3">WD repeat-containing protein 48 homolog</fullName>
    </recommendedName>
</protein>
<evidence type="ECO:0000259" key="11">
    <source>
        <dbReference type="Pfam" id="PF02872"/>
    </source>
</evidence>
<dbReference type="FunFam" id="2.130.10.10:FF:000543">
    <property type="entry name" value="WD repeat-containing protein 48 homolog"/>
    <property type="match status" value="1"/>
</dbReference>
<dbReference type="PANTHER" id="PTHR11575">
    <property type="entry name" value="5'-NUCLEOTIDASE-RELATED"/>
    <property type="match status" value="1"/>
</dbReference>
<dbReference type="EMBL" id="GITU01000159">
    <property type="protein sequence ID" value="MBC1168862.1"/>
    <property type="molecule type" value="Transcribed_RNA"/>
</dbReference>
<reference evidence="12" key="2">
    <citation type="journal article" date="2020" name="BMC">
        <title>Leishmania infection induces a limited differential gene expression in the sand fly midgut.</title>
        <authorList>
            <person name="Coutinho-Abreu I.V."/>
            <person name="Serafim T.D."/>
            <person name="Meneses C."/>
            <person name="Kamhawi S."/>
            <person name="Oliveira F."/>
            <person name="Valenzuela J.G."/>
        </authorList>
    </citation>
    <scope>NUCLEOTIDE SEQUENCE</scope>
    <source>
        <strain evidence="12">Jacobina</strain>
        <tissue evidence="12">Midgut</tissue>
    </source>
</reference>
<evidence type="ECO:0000256" key="7">
    <source>
        <dbReference type="ARBA" id="ARBA00022786"/>
    </source>
</evidence>
<dbReference type="InterPro" id="IPR015943">
    <property type="entry name" value="WD40/YVTN_repeat-like_dom_sf"/>
</dbReference>
<dbReference type="VEuPathDB" id="VectorBase:LLOJ004643"/>
<dbReference type="InterPro" id="IPR041821">
    <property type="entry name" value="CG11883_N"/>
</dbReference>
<dbReference type="Proteomes" id="UP000092461">
    <property type="component" value="Unassembled WGS sequence"/>
</dbReference>
<dbReference type="EMBL" id="AJWK01014534">
    <property type="status" value="NOT_ANNOTATED_CDS"/>
    <property type="molecule type" value="Genomic_DNA"/>
</dbReference>
<feature type="repeat" description="WD" evidence="10">
    <location>
        <begin position="768"/>
        <end position="809"/>
    </location>
</feature>
<dbReference type="InterPro" id="IPR020472">
    <property type="entry name" value="WD40_PAC1"/>
</dbReference>
<keyword evidence="4 10" id="KW-0853">WD repeat</keyword>
<dbReference type="SUPFAM" id="SSF50978">
    <property type="entry name" value="WD40 repeat-like"/>
    <property type="match status" value="1"/>
</dbReference>
<dbReference type="PROSITE" id="PS50082">
    <property type="entry name" value="WD_REPEATS_2"/>
    <property type="match status" value="5"/>
</dbReference>
<comment type="subunit">
    <text evidence="9">Catalytic component of the Usp12-46 deubiquitylase complex consisting of Usp12-46, Wdr20 and Uaf1; regulatory subunit that, together wtih Wdr20, stabilizes Usp12-46. The Usp12-46 deubiquitylase complex associates with arr/arrow; the interaction leads to deubiquitination and stabilization of arr/arrow.</text>
</comment>
<evidence type="ECO:0000256" key="9">
    <source>
        <dbReference type="ARBA" id="ARBA00049682"/>
    </source>
</evidence>
<dbReference type="InterPro" id="IPR021772">
    <property type="entry name" value="WDR48/Bun107"/>
</dbReference>
<evidence type="ECO:0000256" key="6">
    <source>
        <dbReference type="ARBA" id="ARBA00022741"/>
    </source>
</evidence>
<evidence type="ECO:0000256" key="2">
    <source>
        <dbReference type="ARBA" id="ARBA00006917"/>
    </source>
</evidence>
<name>A0A1B0CJE1_LUTLO</name>
<reference evidence="13" key="3">
    <citation type="submission" date="2020-05" db="UniProtKB">
        <authorList>
            <consortium name="EnsemblMetazoa"/>
        </authorList>
    </citation>
    <scope>IDENTIFICATION</scope>
    <source>
        <strain evidence="13">Jacobina</strain>
    </source>
</reference>
<dbReference type="CDD" id="cd00200">
    <property type="entry name" value="WD40"/>
    <property type="match status" value="1"/>
</dbReference>
<dbReference type="SUPFAM" id="SSF55816">
    <property type="entry name" value="5'-nucleotidase (syn. UDP-sugar hydrolase), C-terminal domain"/>
    <property type="match status" value="1"/>
</dbReference>
<comment type="similarity">
    <text evidence="2">Belongs to the WD repeat WDR48 family.</text>
</comment>
<dbReference type="EMBL" id="AJWK01014532">
    <property type="status" value="NOT_ANNOTATED_CDS"/>
    <property type="molecule type" value="Genomic_DNA"/>
</dbReference>
<dbReference type="Gene3D" id="3.60.21.10">
    <property type="match status" value="2"/>
</dbReference>
<dbReference type="FunFam" id="2.130.10.10:FF:000984">
    <property type="entry name" value="WD repeat-containing protein 48 homolog"/>
    <property type="match status" value="1"/>
</dbReference>
<dbReference type="PRINTS" id="PR00320">
    <property type="entry name" value="GPROTEINBRPT"/>
</dbReference>
<dbReference type="PROSITE" id="PS00678">
    <property type="entry name" value="WD_REPEATS_1"/>
    <property type="match status" value="2"/>
</dbReference>
<keyword evidence="6" id="KW-0547">Nucleotide-binding</keyword>
<keyword evidence="5" id="KW-0677">Repeat</keyword>
<evidence type="ECO:0000313" key="12">
    <source>
        <dbReference type="EMBL" id="MBC1168862.1"/>
    </source>
</evidence>
<comment type="similarity">
    <text evidence="1">Belongs to the 5'-nucleotidase family.</text>
</comment>
<dbReference type="EMBL" id="AJWK01014533">
    <property type="status" value="NOT_ANNOTATED_CDS"/>
    <property type="molecule type" value="Genomic_DNA"/>
</dbReference>
<dbReference type="PANTHER" id="PTHR11575:SF48">
    <property type="entry name" value="5'-NUCLEOTIDASE"/>
    <property type="match status" value="1"/>
</dbReference>
<dbReference type="InterPro" id="IPR006179">
    <property type="entry name" value="5_nucleotidase/apyrase"/>
</dbReference>
<evidence type="ECO:0000256" key="3">
    <source>
        <dbReference type="ARBA" id="ARBA00021538"/>
    </source>
</evidence>
<dbReference type="GO" id="GO:0009166">
    <property type="term" value="P:nucleotide catabolic process"/>
    <property type="evidence" value="ECO:0007669"/>
    <property type="project" value="InterPro"/>
</dbReference>
<dbReference type="VEuPathDB" id="VectorBase:LLONM1_008995"/>
<dbReference type="Gene3D" id="2.130.10.10">
    <property type="entry name" value="YVTN repeat-like/Quinoprotein amine dehydrogenase"/>
    <property type="match status" value="2"/>
</dbReference>
<dbReference type="InterPro" id="IPR001680">
    <property type="entry name" value="WD40_rpt"/>
</dbReference>
<dbReference type="EnsemblMetazoa" id="LLOJ004643-RA">
    <property type="protein sequence ID" value="LLOJ004643-PA"/>
    <property type="gene ID" value="LLOJ004643"/>
</dbReference>
<evidence type="ECO:0000256" key="5">
    <source>
        <dbReference type="ARBA" id="ARBA00022737"/>
    </source>
</evidence>